<protein>
    <recommendedName>
        <fullName evidence="12">5,6-dimethylbenzimidazole synthase</fullName>
        <ecNumber evidence="11">1.13.11.79</ecNumber>
    </recommendedName>
</protein>
<dbReference type="AlphaFoldDB" id="A0A368Z2L3"/>
<sequence>MRDVLSGPVAASSFSENERAAVYKAIYTRRDVRDQFLPQAVPDEVLMRLLDAAHHAPSVGFMQPWNFIVIRDDVRKAEIHRVFTHANEEAKLLFSDERQALYASLKLEGILKAPINLCITCDRTRGGKVVLGRTHNRQMDLYSTVCAVQNLWLAARAEGIGVGWVSIYHDQYMRRVLGIPEHVEIIAYLCIGYVDELYDTPELQKRGWAKRLPLEDLIFQDQWQDTTSISSDLPHQDPADASPATPSTSD</sequence>
<keyword evidence="8" id="KW-0520">NAD</keyword>
<evidence type="ECO:0000313" key="16">
    <source>
        <dbReference type="Proteomes" id="UP000253324"/>
    </source>
</evidence>
<reference evidence="15 16" key="1">
    <citation type="submission" date="2018-07" db="EMBL/GenBank/DDBJ databases">
        <title>Genomic Encyclopedia of Type Strains, Phase III (KMG-III): the genomes of soil and plant-associated and newly described type strains.</title>
        <authorList>
            <person name="Whitman W."/>
        </authorList>
    </citation>
    <scope>NUCLEOTIDE SEQUENCE [LARGE SCALE GENOMIC DNA]</scope>
    <source>
        <strain evidence="15 16">31-25a</strain>
    </source>
</reference>
<evidence type="ECO:0000256" key="9">
    <source>
        <dbReference type="ARBA" id="ARBA00051314"/>
    </source>
</evidence>
<dbReference type="GO" id="GO:0016705">
    <property type="term" value="F:oxidoreductase activity, acting on paired donors, with incorporation or reduction of molecular oxygen"/>
    <property type="evidence" value="ECO:0007669"/>
    <property type="project" value="UniProtKB-ARBA"/>
</dbReference>
<comment type="caution">
    <text evidence="15">The sequence shown here is derived from an EMBL/GenBank/DDBJ whole genome shotgun (WGS) entry which is preliminary data.</text>
</comment>
<keyword evidence="16" id="KW-1185">Reference proteome</keyword>
<feature type="domain" description="Nitroreductase" evidence="14">
    <location>
        <begin position="26"/>
        <end position="193"/>
    </location>
</feature>
<dbReference type="EC" id="1.13.11.79" evidence="11"/>
<dbReference type="InterPro" id="IPR000415">
    <property type="entry name" value="Nitroreductase-like"/>
</dbReference>
<keyword evidence="6" id="KW-0521">NADP</keyword>
<evidence type="ECO:0000256" key="11">
    <source>
        <dbReference type="ARBA" id="ARBA00066311"/>
    </source>
</evidence>
<dbReference type="InterPro" id="IPR050627">
    <property type="entry name" value="Nitroreductase/BluB"/>
</dbReference>
<accession>A0A368Z2L3</accession>
<evidence type="ECO:0000256" key="13">
    <source>
        <dbReference type="SAM" id="MobiDB-lite"/>
    </source>
</evidence>
<dbReference type="Pfam" id="PF00881">
    <property type="entry name" value="Nitroreductase"/>
    <property type="match status" value="1"/>
</dbReference>
<keyword evidence="7" id="KW-0560">Oxidoreductase</keyword>
<dbReference type="SUPFAM" id="SSF55469">
    <property type="entry name" value="FMN-dependent nitroreductase-like"/>
    <property type="match status" value="1"/>
</dbReference>
<dbReference type="RefSeq" id="WP_114428571.1">
    <property type="nucleotide sequence ID" value="NZ_QPJM01000002.1"/>
</dbReference>
<evidence type="ECO:0000256" key="6">
    <source>
        <dbReference type="ARBA" id="ARBA00022857"/>
    </source>
</evidence>
<evidence type="ECO:0000256" key="8">
    <source>
        <dbReference type="ARBA" id="ARBA00023027"/>
    </source>
</evidence>
<keyword evidence="4" id="KW-0288">FMN</keyword>
<feature type="region of interest" description="Disordered" evidence="13">
    <location>
        <begin position="228"/>
        <end position="250"/>
    </location>
</feature>
<dbReference type="GO" id="GO:0102919">
    <property type="term" value="F:5,6-dimethylbenzimidazole synthase activity"/>
    <property type="evidence" value="ECO:0007669"/>
    <property type="project" value="UniProtKB-EC"/>
</dbReference>
<dbReference type="PANTHER" id="PTHR23026:SF90">
    <property type="entry name" value="IODOTYROSINE DEIODINASE 1"/>
    <property type="match status" value="1"/>
</dbReference>
<evidence type="ECO:0000256" key="3">
    <source>
        <dbReference type="ARBA" id="ARBA00022630"/>
    </source>
</evidence>
<name>A0A368Z2L3_9HYPH</name>
<evidence type="ECO:0000313" key="15">
    <source>
        <dbReference type="EMBL" id="RCW86028.1"/>
    </source>
</evidence>
<dbReference type="EMBL" id="QPJM01000002">
    <property type="protein sequence ID" value="RCW86028.1"/>
    <property type="molecule type" value="Genomic_DNA"/>
</dbReference>
<dbReference type="CDD" id="cd02145">
    <property type="entry name" value="BluB"/>
    <property type="match status" value="1"/>
</dbReference>
<comment type="catalytic activity">
    <reaction evidence="9">
        <text>FMNH2 + O2 = dialurate + 5,6-dimethylbenzimidazole + D-erythrose 4-phosphate + H(+)</text>
        <dbReference type="Rhea" id="RHEA:27345"/>
        <dbReference type="ChEBI" id="CHEBI:15378"/>
        <dbReference type="ChEBI" id="CHEBI:15379"/>
        <dbReference type="ChEBI" id="CHEBI:15890"/>
        <dbReference type="ChEBI" id="CHEBI:16897"/>
        <dbReference type="ChEBI" id="CHEBI:57618"/>
        <dbReference type="ChEBI" id="CHEBI:140629"/>
        <dbReference type="EC" id="1.13.11.79"/>
    </reaction>
</comment>
<dbReference type="InterPro" id="IPR012825">
    <property type="entry name" value="BluB"/>
</dbReference>
<proteinExistence type="inferred from homology"/>
<evidence type="ECO:0000259" key="14">
    <source>
        <dbReference type="Pfam" id="PF00881"/>
    </source>
</evidence>
<organism evidence="15 16">
    <name type="scientific">Phyllobacterium bourgognense</name>
    <dbReference type="NCBI Taxonomy" id="314236"/>
    <lineage>
        <taxon>Bacteria</taxon>
        <taxon>Pseudomonadati</taxon>
        <taxon>Pseudomonadota</taxon>
        <taxon>Alphaproteobacteria</taxon>
        <taxon>Hyphomicrobiales</taxon>
        <taxon>Phyllobacteriaceae</taxon>
        <taxon>Phyllobacterium</taxon>
    </lineage>
</organism>
<gene>
    <name evidence="15" type="ORF">C7476_1024</name>
</gene>
<evidence type="ECO:0000256" key="1">
    <source>
        <dbReference type="ARBA" id="ARBA00011823"/>
    </source>
</evidence>
<evidence type="ECO:0000256" key="7">
    <source>
        <dbReference type="ARBA" id="ARBA00023002"/>
    </source>
</evidence>
<evidence type="ECO:0000256" key="5">
    <source>
        <dbReference type="ARBA" id="ARBA00022741"/>
    </source>
</evidence>
<dbReference type="Gene3D" id="3.40.109.10">
    <property type="entry name" value="NADH Oxidase"/>
    <property type="match status" value="1"/>
</dbReference>
<dbReference type="OrthoDB" id="9773807at2"/>
<comment type="subunit">
    <text evidence="1">Homooctamer.</text>
</comment>
<dbReference type="Proteomes" id="UP000253324">
    <property type="component" value="Unassembled WGS sequence"/>
</dbReference>
<evidence type="ECO:0000256" key="12">
    <source>
        <dbReference type="ARBA" id="ARBA00068702"/>
    </source>
</evidence>
<dbReference type="InterPro" id="IPR029479">
    <property type="entry name" value="Nitroreductase"/>
</dbReference>
<dbReference type="FunFam" id="3.40.109.10:FF:000013">
    <property type="entry name" value="5,6-dimethylbenzimidazole synthase"/>
    <property type="match status" value="1"/>
</dbReference>
<keyword evidence="3" id="KW-0285">Flavoprotein</keyword>
<dbReference type="PANTHER" id="PTHR23026">
    <property type="entry name" value="NADPH NITROREDUCTASE"/>
    <property type="match status" value="1"/>
</dbReference>
<dbReference type="NCBIfam" id="TIGR02476">
    <property type="entry name" value="BluB"/>
    <property type="match status" value="1"/>
</dbReference>
<dbReference type="GO" id="GO:0000166">
    <property type="term" value="F:nucleotide binding"/>
    <property type="evidence" value="ECO:0007669"/>
    <property type="project" value="UniProtKB-KW"/>
</dbReference>
<evidence type="ECO:0000256" key="4">
    <source>
        <dbReference type="ARBA" id="ARBA00022643"/>
    </source>
</evidence>
<keyword evidence="2" id="KW-0169">Cobalamin biosynthesis</keyword>
<dbReference type="GO" id="GO:0009236">
    <property type="term" value="P:cobalamin biosynthetic process"/>
    <property type="evidence" value="ECO:0007669"/>
    <property type="project" value="UniProtKB-KW"/>
</dbReference>
<evidence type="ECO:0000256" key="10">
    <source>
        <dbReference type="ARBA" id="ARBA00061097"/>
    </source>
</evidence>
<evidence type="ECO:0000256" key="2">
    <source>
        <dbReference type="ARBA" id="ARBA00022573"/>
    </source>
</evidence>
<keyword evidence="5" id="KW-0547">Nucleotide-binding</keyword>
<comment type="similarity">
    <text evidence="10">Belongs to the BluB family.</text>
</comment>